<proteinExistence type="predicted"/>
<reference evidence="1 2" key="1">
    <citation type="journal article" date="2021" name="Front. Genet.">
        <title>Chromosome-Level Genome Assembly Reveals Significant Gene Expansion in the Toll and IMD Signaling Pathways of Dendrolimus kikuchii.</title>
        <authorList>
            <person name="Zhou J."/>
            <person name="Wu P."/>
            <person name="Xiong Z."/>
            <person name="Liu N."/>
            <person name="Zhao N."/>
            <person name="Ji M."/>
            <person name="Qiu Y."/>
            <person name="Yang B."/>
        </authorList>
    </citation>
    <scope>NUCLEOTIDE SEQUENCE [LARGE SCALE GENOMIC DNA]</scope>
    <source>
        <strain evidence="1">Ann1</strain>
    </source>
</reference>
<keyword evidence="2" id="KW-1185">Reference proteome</keyword>
<comment type="caution">
    <text evidence="1">The sequence shown here is derived from an EMBL/GenBank/DDBJ whole genome shotgun (WGS) entry which is preliminary data.</text>
</comment>
<dbReference type="Proteomes" id="UP000824533">
    <property type="component" value="Linkage Group LG24"/>
</dbReference>
<protein>
    <submittedName>
        <fullName evidence="1">Uncharacterized protein</fullName>
    </submittedName>
</protein>
<evidence type="ECO:0000313" key="1">
    <source>
        <dbReference type="EMBL" id="KAJ0171485.1"/>
    </source>
</evidence>
<accession>A0ACC1CIS6</accession>
<gene>
    <name evidence="1" type="ORF">K1T71_013035</name>
</gene>
<sequence length="1319" mass="150449">MDLFVAVFHNNSSLSNVQKLFYLRKYLCEEALNVIINLPLINDSYPEALELLKKRYDNKTRLITNHINIILELPSMQKGTAASIRSFISEVQQQIYALKNLGQPTDQWDMLLISILIKKLDQYTNRAFQLDRKQDTLPMMAEFLSFLEKRATALEDSGDRAAHESFSKKVFKITNVATNSDIRENKKCRFCDKYGHLLHLCPKFKMSSEQDRIHFVNMHKLCISCLNEHKGRCRYNFKCKICKFGHNTLLHKTENPVNEPVTLLSNSSCAHTLLPTIKVKLYDIKGQEFFVRALLDSGSQVSFITKALMHKLPVSPLAQETNIIGIGKKENKFHQYVSIKIHSPVQNIQINVKCYIINSITNPLPQQYIKVSNLAIPEGILLSDANFNVPKEISLLLGADVYFSICINGNIKLPNGPLLQNTLFGYVVGGMVFNGPEDIASVSNLAICDPEKLDDVMEQFWLSEKAPGEPGTSKKHSEELEIAEKTFKASVQLNNNTFFVDIPLVADLYSLDLGDSFSVALQRFIALERRFKHNSLYLEKYKCFITEYIDLGHAKEVDINQYDIQNGPAYFLAHHAVLNEESLTTKFRVVFDGSMRTRSGISLNDVMLNGPVVQSDLFDILLLWRSFIFTLTCDIQKMFRCIYINPQQRCLQNILWHDNPKKPIRCLQLQTVTYGLKASTFLATRCLIELADRYQDEFPLAAEVIRLSTFVDDVIAGADSVDKIYILKDQLEKLFYKGSFTLHKWCSNCTQVLESIPKEKKYFDFLDINKNNIVKTLGLRCDILNDELTFSAPMIDCNETSTKRKVLSFIGKMFDPLGLIGPVLVVAKLFMQSLWSMKLDWDAILPQDQQQVWNKFIKNLSAMGTIRIPRCVNSEIMLEAELVGYADSSMKAFGACLYLRIIKKDGTVSVNLLCSKSRVAPLNKILTIPKLELNSALLLAQLAHKAHNILKPRFPLSVFLYSDSQIVLAWLNSINIKSNPYVSNRVEKIKNFTQGFSWSYVSTENNPADMLSRGFDPHKLKFNELWWHGPKDLSSYNFKHLISENSYNLDQFVSGAGVIQPPSISENNIVLEFFEKYSNINKLKRITAYMLRFKNNCTRNKPKLFGPLVPQELYNSLEIILKCVQRKYFYKEIQSIQRRDPIKSGLANLHPFIDDKGILRVGGRLDNAKDISYEKKHPIILPKACHVTYVIIQHEHLRLLHAGAKLVLSSLCQRFWLISGLREVKKVVNKCIKCFCMKAAAAEQLMGSLPEERLTSVRPYHIAGVDFCGPFSLKVSRVRKPLITKGADGIVRTVEVRAQNGNIHRRSITKVCLLPIDVN</sequence>
<name>A0ACC1CIS6_9NEOP</name>
<dbReference type="EMBL" id="CM034410">
    <property type="protein sequence ID" value="KAJ0171485.1"/>
    <property type="molecule type" value="Genomic_DNA"/>
</dbReference>
<organism evidence="1 2">
    <name type="scientific">Dendrolimus kikuchii</name>
    <dbReference type="NCBI Taxonomy" id="765133"/>
    <lineage>
        <taxon>Eukaryota</taxon>
        <taxon>Metazoa</taxon>
        <taxon>Ecdysozoa</taxon>
        <taxon>Arthropoda</taxon>
        <taxon>Hexapoda</taxon>
        <taxon>Insecta</taxon>
        <taxon>Pterygota</taxon>
        <taxon>Neoptera</taxon>
        <taxon>Endopterygota</taxon>
        <taxon>Lepidoptera</taxon>
        <taxon>Glossata</taxon>
        <taxon>Ditrysia</taxon>
        <taxon>Bombycoidea</taxon>
        <taxon>Lasiocampidae</taxon>
        <taxon>Dendrolimus</taxon>
    </lineage>
</organism>
<evidence type="ECO:0000313" key="2">
    <source>
        <dbReference type="Proteomes" id="UP000824533"/>
    </source>
</evidence>